<feature type="compositionally biased region" description="Polar residues" evidence="3">
    <location>
        <begin position="125"/>
        <end position="141"/>
    </location>
</feature>
<evidence type="ECO:0000313" key="6">
    <source>
        <dbReference type="Proteomes" id="UP000231157"/>
    </source>
</evidence>
<evidence type="ECO:0000256" key="1">
    <source>
        <dbReference type="ARBA" id="ARBA00023015"/>
    </source>
</evidence>
<dbReference type="EMBL" id="PFAZ01000009">
    <property type="protein sequence ID" value="PIR88909.1"/>
    <property type="molecule type" value="Genomic_DNA"/>
</dbReference>
<dbReference type="Proteomes" id="UP000231157">
    <property type="component" value="Unassembled WGS sequence"/>
</dbReference>
<evidence type="ECO:0000259" key="4">
    <source>
        <dbReference type="Pfam" id="PF08220"/>
    </source>
</evidence>
<sequence>MSLDDKTRNVSLLLIKTSVYSRRPEFRQRIEKIAFQLIEEIAVRDYRSVSKTIAALESLIMFGKTIYEVEPVNADYIIQEIGNIKQEILRIAELLLPDSGRTIDNPKPKEKEATLFETKKENPLPKNTNTQSINQTKVSSNEKVVEAPSGAQDSYENNASNRHAELIEKIRQFGNRRFQLKDIIAAFPQVSERTLRYDLQRFCNQGLIERIGSGGPGTHYKIRVL</sequence>
<keyword evidence="1" id="KW-0805">Transcription regulation</keyword>
<comment type="caution">
    <text evidence="5">The sequence shown here is derived from an EMBL/GenBank/DDBJ whole genome shotgun (WGS) entry which is preliminary data.</text>
</comment>
<reference evidence="6" key="1">
    <citation type="submission" date="2017-09" db="EMBL/GenBank/DDBJ databases">
        <title>Depth-based differentiation of microbial function through sediment-hosted aquifers and enrichment of novel symbionts in the deep terrestrial subsurface.</title>
        <authorList>
            <person name="Probst A.J."/>
            <person name="Ladd B."/>
            <person name="Jarett J.K."/>
            <person name="Geller-Mcgrath D.E."/>
            <person name="Sieber C.M.K."/>
            <person name="Emerson J.B."/>
            <person name="Anantharaman K."/>
            <person name="Thomas B.C."/>
            <person name="Malmstrom R."/>
            <person name="Stieglmeier M."/>
            <person name="Klingl A."/>
            <person name="Woyke T."/>
            <person name="Ryan C.M."/>
            <person name="Banfield J.F."/>
        </authorList>
    </citation>
    <scope>NUCLEOTIDE SEQUENCE [LARGE SCALE GENOMIC DNA]</scope>
</reference>
<dbReference type="InterPro" id="IPR001034">
    <property type="entry name" value="DeoR_HTH"/>
</dbReference>
<organism evidence="5 6">
    <name type="scientific">Candidatus Harrisonbacteria bacterium CG10_big_fil_rev_8_21_14_0_10_40_38</name>
    <dbReference type="NCBI Taxonomy" id="1974583"/>
    <lineage>
        <taxon>Bacteria</taxon>
        <taxon>Candidatus Harrisoniibacteriota</taxon>
    </lineage>
</organism>
<feature type="compositionally biased region" description="Basic and acidic residues" evidence="3">
    <location>
        <begin position="104"/>
        <end position="123"/>
    </location>
</feature>
<dbReference type="GO" id="GO:0003700">
    <property type="term" value="F:DNA-binding transcription factor activity"/>
    <property type="evidence" value="ECO:0007669"/>
    <property type="project" value="InterPro"/>
</dbReference>
<feature type="domain" description="HTH deoR-type" evidence="4">
    <location>
        <begin position="162"/>
        <end position="211"/>
    </location>
</feature>
<evidence type="ECO:0000313" key="5">
    <source>
        <dbReference type="EMBL" id="PIR88909.1"/>
    </source>
</evidence>
<accession>A0A2H0UR60</accession>
<gene>
    <name evidence="5" type="ORF">COU07_03360</name>
</gene>
<dbReference type="AlphaFoldDB" id="A0A2H0UR60"/>
<protein>
    <recommendedName>
        <fullName evidence="4">HTH deoR-type domain-containing protein</fullName>
    </recommendedName>
</protein>
<feature type="region of interest" description="Disordered" evidence="3">
    <location>
        <begin position="102"/>
        <end position="141"/>
    </location>
</feature>
<keyword evidence="2" id="KW-0804">Transcription</keyword>
<dbReference type="Pfam" id="PF08220">
    <property type="entry name" value="HTH_DeoR"/>
    <property type="match status" value="1"/>
</dbReference>
<evidence type="ECO:0000256" key="2">
    <source>
        <dbReference type="ARBA" id="ARBA00023163"/>
    </source>
</evidence>
<proteinExistence type="predicted"/>
<name>A0A2H0UR60_9BACT</name>
<evidence type="ECO:0000256" key="3">
    <source>
        <dbReference type="SAM" id="MobiDB-lite"/>
    </source>
</evidence>